<dbReference type="CDD" id="cd09209">
    <property type="entry name" value="Lumazine_synthase-I"/>
    <property type="match status" value="1"/>
</dbReference>
<evidence type="ECO:0000256" key="3">
    <source>
        <dbReference type="ARBA" id="ARBA00012664"/>
    </source>
</evidence>
<keyword evidence="5 7" id="KW-0808">Transferase</keyword>
<feature type="binding site" evidence="7">
    <location>
        <position position="117"/>
    </location>
    <ligand>
        <name>5-amino-6-(D-ribitylamino)uracil</name>
        <dbReference type="ChEBI" id="CHEBI:15934"/>
    </ligand>
</feature>
<dbReference type="GO" id="GO:0005829">
    <property type="term" value="C:cytosol"/>
    <property type="evidence" value="ECO:0007669"/>
    <property type="project" value="TreeGrafter"/>
</dbReference>
<dbReference type="Pfam" id="PF00885">
    <property type="entry name" value="DMRL_synthase"/>
    <property type="match status" value="1"/>
</dbReference>
<comment type="pathway">
    <text evidence="1 7">Cofactor biosynthesis; riboflavin biosynthesis; riboflavin from 2-hydroxy-3-oxobutyl phosphate and 5-amino-6-(D-ribitylamino)uracil: step 1/2.</text>
</comment>
<dbReference type="GO" id="GO:0009231">
    <property type="term" value="P:riboflavin biosynthetic process"/>
    <property type="evidence" value="ECO:0007669"/>
    <property type="project" value="UniProtKB-UniRule"/>
</dbReference>
<feature type="binding site" evidence="7">
    <location>
        <begin position="84"/>
        <end position="86"/>
    </location>
    <ligand>
        <name>5-amino-6-(D-ribitylamino)uracil</name>
        <dbReference type="ChEBI" id="CHEBI:15934"/>
    </ligand>
</feature>
<evidence type="ECO:0000313" key="9">
    <source>
        <dbReference type="Proteomes" id="UP000006048"/>
    </source>
</evidence>
<reference evidence="8 9" key="1">
    <citation type="submission" date="2012-06" db="EMBL/GenBank/DDBJ databases">
        <title>The complete chromosome of genome of Turneriella parva DSM 21527.</title>
        <authorList>
            <consortium name="US DOE Joint Genome Institute (JGI-PGF)"/>
            <person name="Lucas S."/>
            <person name="Han J."/>
            <person name="Lapidus A."/>
            <person name="Bruce D."/>
            <person name="Goodwin L."/>
            <person name="Pitluck S."/>
            <person name="Peters L."/>
            <person name="Kyrpides N."/>
            <person name="Mavromatis K."/>
            <person name="Ivanova N."/>
            <person name="Mikhailova N."/>
            <person name="Chertkov O."/>
            <person name="Detter J.C."/>
            <person name="Tapia R."/>
            <person name="Han C."/>
            <person name="Land M."/>
            <person name="Hauser L."/>
            <person name="Markowitz V."/>
            <person name="Cheng J.-F."/>
            <person name="Hugenholtz P."/>
            <person name="Woyke T."/>
            <person name="Wu D."/>
            <person name="Gronow S."/>
            <person name="Wellnitz S."/>
            <person name="Brambilla E."/>
            <person name="Klenk H.-P."/>
            <person name="Eisen J.A."/>
        </authorList>
    </citation>
    <scope>NUCLEOTIDE SEQUENCE [LARGE SCALE GENOMIC DNA]</scope>
    <source>
        <strain evidence="9">ATCC BAA-1111 / DSM 21527 / NCTC 11395 / H</strain>
    </source>
</reference>
<evidence type="ECO:0000256" key="2">
    <source>
        <dbReference type="ARBA" id="ARBA00007424"/>
    </source>
</evidence>
<dbReference type="EMBL" id="CP002959">
    <property type="protein sequence ID" value="AFM13234.1"/>
    <property type="molecule type" value="Genomic_DNA"/>
</dbReference>
<dbReference type="STRING" id="869212.Turpa_2594"/>
<dbReference type="GO" id="GO:0009349">
    <property type="term" value="C:riboflavin synthase complex"/>
    <property type="evidence" value="ECO:0007669"/>
    <property type="project" value="UniProtKB-UniRule"/>
</dbReference>
<dbReference type="InterPro" id="IPR034964">
    <property type="entry name" value="LS"/>
</dbReference>
<dbReference type="PANTHER" id="PTHR21058">
    <property type="entry name" value="6,7-DIMETHYL-8-RIBITYLLUMAZINE SYNTHASE DMRL SYNTHASE LUMAZINE SYNTHASE"/>
    <property type="match status" value="1"/>
</dbReference>
<dbReference type="GO" id="GO:0000906">
    <property type="term" value="F:6,7-dimethyl-8-ribityllumazine synthase activity"/>
    <property type="evidence" value="ECO:0007669"/>
    <property type="project" value="UniProtKB-UniRule"/>
</dbReference>
<dbReference type="AlphaFoldDB" id="I4B7H7"/>
<dbReference type="OrthoDB" id="9809709at2"/>
<evidence type="ECO:0000256" key="6">
    <source>
        <dbReference type="ARBA" id="ARBA00048785"/>
    </source>
</evidence>
<dbReference type="HAMAP" id="MF_00178">
    <property type="entry name" value="Lumazine_synth"/>
    <property type="match status" value="1"/>
</dbReference>
<keyword evidence="4 7" id="KW-0686">Riboflavin biosynthesis</keyword>
<feature type="active site" description="Proton donor" evidence="7">
    <location>
        <position position="92"/>
    </location>
</feature>
<dbReference type="InterPro" id="IPR036467">
    <property type="entry name" value="LS/RS_sf"/>
</dbReference>
<dbReference type="EC" id="2.5.1.78" evidence="3 7"/>
<evidence type="ECO:0000256" key="7">
    <source>
        <dbReference type="HAMAP-Rule" id="MF_00178"/>
    </source>
</evidence>
<organism evidence="8 9">
    <name type="scientific">Turneriella parva (strain ATCC BAA-1111 / DSM 21527 / NCTC 11395 / H)</name>
    <name type="common">Leptospira parva</name>
    <dbReference type="NCBI Taxonomy" id="869212"/>
    <lineage>
        <taxon>Bacteria</taxon>
        <taxon>Pseudomonadati</taxon>
        <taxon>Spirochaetota</taxon>
        <taxon>Spirochaetia</taxon>
        <taxon>Leptospirales</taxon>
        <taxon>Leptospiraceae</taxon>
        <taxon>Turneriella</taxon>
    </lineage>
</organism>
<comment type="catalytic activity">
    <reaction evidence="6 7">
        <text>(2S)-2-hydroxy-3-oxobutyl phosphate + 5-amino-6-(D-ribitylamino)uracil = 6,7-dimethyl-8-(1-D-ribityl)lumazine + phosphate + 2 H2O + H(+)</text>
        <dbReference type="Rhea" id="RHEA:26152"/>
        <dbReference type="ChEBI" id="CHEBI:15377"/>
        <dbReference type="ChEBI" id="CHEBI:15378"/>
        <dbReference type="ChEBI" id="CHEBI:15934"/>
        <dbReference type="ChEBI" id="CHEBI:43474"/>
        <dbReference type="ChEBI" id="CHEBI:58201"/>
        <dbReference type="ChEBI" id="CHEBI:58830"/>
        <dbReference type="EC" id="2.5.1.78"/>
    </reaction>
</comment>
<feature type="binding site" evidence="7">
    <location>
        <begin position="89"/>
        <end position="90"/>
    </location>
    <ligand>
        <name>(2S)-2-hydroxy-3-oxobutyl phosphate</name>
        <dbReference type="ChEBI" id="CHEBI:58830"/>
    </ligand>
</feature>
<dbReference type="HOGENOM" id="CLU_089358_1_2_12"/>
<dbReference type="PATRIC" id="fig|869212.3.peg.2610"/>
<feature type="binding site" evidence="7">
    <location>
        <position position="26"/>
    </location>
    <ligand>
        <name>5-amino-6-(D-ribitylamino)uracil</name>
        <dbReference type="ChEBI" id="CHEBI:15934"/>
    </ligand>
</feature>
<proteinExistence type="inferred from homology"/>
<accession>I4B7H7</accession>
<evidence type="ECO:0000256" key="1">
    <source>
        <dbReference type="ARBA" id="ARBA00004917"/>
    </source>
</evidence>
<dbReference type="SUPFAM" id="SSF52121">
    <property type="entry name" value="Lumazine synthase"/>
    <property type="match status" value="1"/>
</dbReference>
<evidence type="ECO:0000313" key="8">
    <source>
        <dbReference type="EMBL" id="AFM13234.1"/>
    </source>
</evidence>
<dbReference type="Gene3D" id="3.40.50.960">
    <property type="entry name" value="Lumazine/riboflavin synthase"/>
    <property type="match status" value="1"/>
</dbReference>
<sequence>MQASDRYYSTPLKNPDLRVAVIIALFNEDITRSLGRAAAQQLAELGVPKAGILQIFVPGAWELPYAAARILSAGQADAVVACGCVVRGETGHYDIVANESASGLMRVGLDFKKPVMNAVLTVENFTQARARAENDATNKGAEAARSLVELLNAFAEPL</sequence>
<evidence type="ECO:0000256" key="4">
    <source>
        <dbReference type="ARBA" id="ARBA00022619"/>
    </source>
</evidence>
<feature type="binding site" evidence="7">
    <location>
        <position position="131"/>
    </location>
    <ligand>
        <name>(2S)-2-hydroxy-3-oxobutyl phosphate</name>
        <dbReference type="ChEBI" id="CHEBI:58830"/>
    </ligand>
</feature>
<feature type="binding site" evidence="7">
    <location>
        <begin position="60"/>
        <end position="62"/>
    </location>
    <ligand>
        <name>5-amino-6-(D-ribitylamino)uracil</name>
        <dbReference type="ChEBI" id="CHEBI:15934"/>
    </ligand>
</feature>
<name>I4B7H7_TURPD</name>
<dbReference type="InterPro" id="IPR002180">
    <property type="entry name" value="LS/RS"/>
</dbReference>
<comment type="similarity">
    <text evidence="2 7">Belongs to the DMRL synthase family.</text>
</comment>
<protein>
    <recommendedName>
        <fullName evidence="3 7">6,7-dimethyl-8-ribityllumazine synthase</fullName>
        <shortName evidence="7">DMRL synthase</shortName>
        <shortName evidence="7">LS</shortName>
        <shortName evidence="7">Lumazine synthase</shortName>
        <ecNumber evidence="3 7">2.5.1.78</ecNumber>
    </recommendedName>
</protein>
<keyword evidence="9" id="KW-1185">Reference proteome</keyword>
<dbReference type="KEGG" id="tpx:Turpa_2594"/>
<dbReference type="PANTHER" id="PTHR21058:SF0">
    <property type="entry name" value="6,7-DIMETHYL-8-RIBITYLLUMAZINE SYNTHASE"/>
    <property type="match status" value="1"/>
</dbReference>
<dbReference type="Proteomes" id="UP000006048">
    <property type="component" value="Chromosome"/>
</dbReference>
<dbReference type="NCBIfam" id="TIGR00114">
    <property type="entry name" value="lumazine-synth"/>
    <property type="match status" value="1"/>
</dbReference>
<gene>
    <name evidence="7" type="primary">ribH</name>
    <name evidence="8" type="ordered locus">Turpa_2594</name>
</gene>
<dbReference type="RefSeq" id="WP_014803739.1">
    <property type="nucleotide sequence ID" value="NC_018020.1"/>
</dbReference>
<evidence type="ECO:0000256" key="5">
    <source>
        <dbReference type="ARBA" id="ARBA00022679"/>
    </source>
</evidence>
<comment type="function">
    <text evidence="7">Catalyzes the formation of 6,7-dimethyl-8-ribityllumazine by condensation of 5-amino-6-(D-ribitylamino)uracil with 3,4-dihydroxy-2-butanone 4-phosphate. This is the penultimate step in the biosynthesis of riboflavin.</text>
</comment>
<dbReference type="UniPathway" id="UPA00275">
    <property type="reaction ID" value="UER00404"/>
</dbReference>